<dbReference type="InterPro" id="IPR004220">
    <property type="entry name" value="5-COMe_2-OHmuconate_Isoase"/>
</dbReference>
<keyword evidence="1" id="KW-0413">Isomerase</keyword>
<keyword evidence="2" id="KW-1185">Reference proteome</keyword>
<gene>
    <name evidence="1" type="ORF">J2045_003003</name>
</gene>
<dbReference type="Gene3D" id="3.30.429.10">
    <property type="entry name" value="Macrophage Migration Inhibitory Factor"/>
    <property type="match status" value="1"/>
</dbReference>
<dbReference type="SUPFAM" id="SSF55331">
    <property type="entry name" value="Tautomerase/MIF"/>
    <property type="match status" value="1"/>
</dbReference>
<dbReference type="Pfam" id="PF02962">
    <property type="entry name" value="CHMI"/>
    <property type="match status" value="1"/>
</dbReference>
<proteinExistence type="predicted"/>
<evidence type="ECO:0000313" key="2">
    <source>
        <dbReference type="Proteomes" id="UP001238496"/>
    </source>
</evidence>
<dbReference type="PANTHER" id="PTHR37950">
    <property type="entry name" value="4-HYDROXYPHENYLACETATE CATABOLISM PROTEIN"/>
    <property type="match status" value="1"/>
</dbReference>
<evidence type="ECO:0000313" key="1">
    <source>
        <dbReference type="EMBL" id="MDQ0421959.1"/>
    </source>
</evidence>
<protein>
    <submittedName>
        <fullName evidence="1">5-carboxymethyl-2-hydroxymuconate isomerase</fullName>
        <ecNumber evidence="1">5.3.3.10</ecNumber>
    </submittedName>
</protein>
<dbReference type="EC" id="5.3.3.10" evidence="1"/>
<accession>A0ABU0GAJ8</accession>
<dbReference type="InterPro" id="IPR014347">
    <property type="entry name" value="Tautomerase/MIF_sf"/>
</dbReference>
<dbReference type="EMBL" id="JAUSUW010000008">
    <property type="protein sequence ID" value="MDQ0421959.1"/>
    <property type="molecule type" value="Genomic_DNA"/>
</dbReference>
<comment type="caution">
    <text evidence="1">The sequence shown here is derived from an EMBL/GenBank/DDBJ whole genome shotgun (WGS) entry which is preliminary data.</text>
</comment>
<dbReference type="RefSeq" id="WP_307374094.1">
    <property type="nucleotide sequence ID" value="NZ_JAUSUW010000008.1"/>
</dbReference>
<name>A0ABU0GAJ8_9HYPH</name>
<dbReference type="PANTHER" id="PTHR37950:SF1">
    <property type="entry name" value="4-HYDROXYPHENYLACETATE CATABOLISM PROTEIN"/>
    <property type="match status" value="1"/>
</dbReference>
<dbReference type="GO" id="GO:0008704">
    <property type="term" value="F:5-carboxymethyl-2-hydroxymuconate delta-isomerase activity"/>
    <property type="evidence" value="ECO:0007669"/>
    <property type="project" value="UniProtKB-EC"/>
</dbReference>
<reference evidence="1 2" key="1">
    <citation type="submission" date="2023-07" db="EMBL/GenBank/DDBJ databases">
        <title>Genomic Encyclopedia of Type Strains, Phase IV (KMG-IV): sequencing the most valuable type-strain genomes for metagenomic binning, comparative biology and taxonomic classification.</title>
        <authorList>
            <person name="Goeker M."/>
        </authorList>
    </citation>
    <scope>NUCLEOTIDE SEQUENCE [LARGE SCALE GENOMIC DNA]</scope>
    <source>
        <strain evidence="1 2">DSM 1111</strain>
    </source>
</reference>
<dbReference type="Proteomes" id="UP001238496">
    <property type="component" value="Unassembled WGS sequence"/>
</dbReference>
<sequence>MDFPQLKVQFREHRNAPRLIDLGGFLVRKGSHMPHLSIEFSEGLERNYDMQLVCETLFTELSDGTVFEAADIKVRAKPVAYFYIGTNPQTFVHATLLLMEGRDEATRTTLNRTIIETLRELLPDVGSITVQDLEIARATYLKNLA</sequence>
<organism evidence="1 2">
    <name type="scientific">Peteryoungia aggregata LMG 23059</name>
    <dbReference type="NCBI Taxonomy" id="1368425"/>
    <lineage>
        <taxon>Bacteria</taxon>
        <taxon>Pseudomonadati</taxon>
        <taxon>Pseudomonadota</taxon>
        <taxon>Alphaproteobacteria</taxon>
        <taxon>Hyphomicrobiales</taxon>
        <taxon>Rhizobiaceae</taxon>
        <taxon>Peteryoungia</taxon>
    </lineage>
</organism>